<accession>A0A0A9FX33</accession>
<reference evidence="1" key="2">
    <citation type="journal article" date="2015" name="Data Brief">
        <title>Shoot transcriptome of the giant reed, Arundo donax.</title>
        <authorList>
            <person name="Barrero R.A."/>
            <person name="Guerrero F.D."/>
            <person name="Moolhuijzen P."/>
            <person name="Goolsby J.A."/>
            <person name="Tidwell J."/>
            <person name="Bellgard S.E."/>
            <person name="Bellgard M.I."/>
        </authorList>
    </citation>
    <scope>NUCLEOTIDE SEQUENCE</scope>
    <source>
        <tissue evidence="1">Shoot tissue taken approximately 20 cm above the soil surface</tissue>
    </source>
</reference>
<reference evidence="1" key="1">
    <citation type="submission" date="2014-09" db="EMBL/GenBank/DDBJ databases">
        <authorList>
            <person name="Magalhaes I.L.F."/>
            <person name="Oliveira U."/>
            <person name="Santos F.R."/>
            <person name="Vidigal T.H.D.A."/>
            <person name="Brescovit A.D."/>
            <person name="Santos A.J."/>
        </authorList>
    </citation>
    <scope>NUCLEOTIDE SEQUENCE</scope>
    <source>
        <tissue evidence="1">Shoot tissue taken approximately 20 cm above the soil surface</tissue>
    </source>
</reference>
<dbReference type="EMBL" id="GBRH01183035">
    <property type="protein sequence ID" value="JAE14861.1"/>
    <property type="molecule type" value="Transcribed_RNA"/>
</dbReference>
<proteinExistence type="predicted"/>
<dbReference type="AlphaFoldDB" id="A0A0A9FX33"/>
<protein>
    <submittedName>
        <fullName evidence="1">Uncharacterized protein</fullName>
    </submittedName>
</protein>
<sequence>MEPRLPLLLLRRAIYRPSLLLCAQDQLHHPQFVCRDRQKFCHRCYIPPVNRRFVVCLAHHNQVQNRVYQSKRNYEGVWTRRSRHRSQRNCMEIFEV</sequence>
<name>A0A0A9FX33_ARUDO</name>
<evidence type="ECO:0000313" key="1">
    <source>
        <dbReference type="EMBL" id="JAE14861.1"/>
    </source>
</evidence>
<organism evidence="1">
    <name type="scientific">Arundo donax</name>
    <name type="common">Giant reed</name>
    <name type="synonym">Donax arundinaceus</name>
    <dbReference type="NCBI Taxonomy" id="35708"/>
    <lineage>
        <taxon>Eukaryota</taxon>
        <taxon>Viridiplantae</taxon>
        <taxon>Streptophyta</taxon>
        <taxon>Embryophyta</taxon>
        <taxon>Tracheophyta</taxon>
        <taxon>Spermatophyta</taxon>
        <taxon>Magnoliopsida</taxon>
        <taxon>Liliopsida</taxon>
        <taxon>Poales</taxon>
        <taxon>Poaceae</taxon>
        <taxon>PACMAD clade</taxon>
        <taxon>Arundinoideae</taxon>
        <taxon>Arundineae</taxon>
        <taxon>Arundo</taxon>
    </lineage>
</organism>